<organism evidence="1 2">
    <name type="scientific">Botryotinia fuckeliana (strain T4)</name>
    <name type="common">Noble rot fungus</name>
    <name type="synonym">Botrytis cinerea</name>
    <dbReference type="NCBI Taxonomy" id="999810"/>
    <lineage>
        <taxon>Eukaryota</taxon>
        <taxon>Fungi</taxon>
        <taxon>Dikarya</taxon>
        <taxon>Ascomycota</taxon>
        <taxon>Pezizomycotina</taxon>
        <taxon>Leotiomycetes</taxon>
        <taxon>Helotiales</taxon>
        <taxon>Sclerotiniaceae</taxon>
        <taxon>Botrytis</taxon>
    </lineage>
</organism>
<name>G2XUE2_BOTF4</name>
<dbReference type="Proteomes" id="UP000008177">
    <property type="component" value="Unplaced contigs"/>
</dbReference>
<evidence type="ECO:0000313" key="1">
    <source>
        <dbReference type="EMBL" id="CCD44084.1"/>
    </source>
</evidence>
<accession>G2XUE2</accession>
<protein>
    <submittedName>
        <fullName evidence="1">Uncharacterized protein</fullName>
    </submittedName>
</protein>
<dbReference type="AlphaFoldDB" id="G2XUE2"/>
<reference evidence="2" key="1">
    <citation type="journal article" date="2011" name="PLoS Genet.">
        <title>Genomic analysis of the necrotrophic fungal pathogens Sclerotinia sclerotiorum and Botrytis cinerea.</title>
        <authorList>
            <person name="Amselem J."/>
            <person name="Cuomo C.A."/>
            <person name="van Kan J.A."/>
            <person name="Viaud M."/>
            <person name="Benito E.P."/>
            <person name="Couloux A."/>
            <person name="Coutinho P.M."/>
            <person name="de Vries R.P."/>
            <person name="Dyer P.S."/>
            <person name="Fillinger S."/>
            <person name="Fournier E."/>
            <person name="Gout L."/>
            <person name="Hahn M."/>
            <person name="Kohn L."/>
            <person name="Lapalu N."/>
            <person name="Plummer K.M."/>
            <person name="Pradier J.M."/>
            <person name="Quevillon E."/>
            <person name="Sharon A."/>
            <person name="Simon A."/>
            <person name="ten Have A."/>
            <person name="Tudzynski B."/>
            <person name="Tudzynski P."/>
            <person name="Wincker P."/>
            <person name="Andrew M."/>
            <person name="Anthouard V."/>
            <person name="Beever R.E."/>
            <person name="Beffa R."/>
            <person name="Benoit I."/>
            <person name="Bouzid O."/>
            <person name="Brault B."/>
            <person name="Chen Z."/>
            <person name="Choquer M."/>
            <person name="Collemare J."/>
            <person name="Cotton P."/>
            <person name="Danchin E.G."/>
            <person name="Da Silva C."/>
            <person name="Gautier A."/>
            <person name="Giraud C."/>
            <person name="Giraud T."/>
            <person name="Gonzalez C."/>
            <person name="Grossetete S."/>
            <person name="Guldener U."/>
            <person name="Henrissat B."/>
            <person name="Howlett B.J."/>
            <person name="Kodira C."/>
            <person name="Kretschmer M."/>
            <person name="Lappartient A."/>
            <person name="Leroch M."/>
            <person name="Levis C."/>
            <person name="Mauceli E."/>
            <person name="Neuveglise C."/>
            <person name="Oeser B."/>
            <person name="Pearson M."/>
            <person name="Poulain J."/>
            <person name="Poussereau N."/>
            <person name="Quesneville H."/>
            <person name="Rascle C."/>
            <person name="Schumacher J."/>
            <person name="Segurens B."/>
            <person name="Sexton A."/>
            <person name="Silva E."/>
            <person name="Sirven C."/>
            <person name="Soanes D.M."/>
            <person name="Talbot N.J."/>
            <person name="Templeton M."/>
            <person name="Yandava C."/>
            <person name="Yarden O."/>
            <person name="Zeng Q."/>
            <person name="Rollins J.A."/>
            <person name="Lebrun M.H."/>
            <person name="Dickman M."/>
        </authorList>
    </citation>
    <scope>NUCLEOTIDE SEQUENCE [LARGE SCALE GENOMIC DNA]</scope>
    <source>
        <strain evidence="2">T4</strain>
    </source>
</reference>
<dbReference type="EMBL" id="FQ790269">
    <property type="protein sequence ID" value="CCD44084.1"/>
    <property type="molecule type" value="Genomic_DNA"/>
</dbReference>
<dbReference type="InParanoid" id="G2XUE2"/>
<evidence type="ECO:0000313" key="2">
    <source>
        <dbReference type="Proteomes" id="UP000008177"/>
    </source>
</evidence>
<sequence>MSIHKCILYSPDVEHVGRVGVHCLRGVGTGAFNLDFLELGTRLRFKSQGLKIIINTRFWDTMNPSNASQLSIW</sequence>
<gene>
    <name evidence="1" type="ORF">BofuT4_uP060310.1</name>
</gene>
<proteinExistence type="predicted"/>
<dbReference type="HOGENOM" id="CLU_2704520_0_0_1"/>